<accession>A0A1I7ZY13</accession>
<keyword evidence="4 5" id="KW-0472">Membrane</keyword>
<dbReference type="PANTHER" id="PTHR46641">
    <property type="entry name" value="FMRFAMIDE RECEPTOR-RELATED"/>
    <property type="match status" value="1"/>
</dbReference>
<keyword evidence="6" id="KW-0732">Signal</keyword>
<dbReference type="GO" id="GO:0004930">
    <property type="term" value="F:G protein-coupled receptor activity"/>
    <property type="evidence" value="ECO:0007669"/>
    <property type="project" value="InterPro"/>
</dbReference>
<evidence type="ECO:0000256" key="2">
    <source>
        <dbReference type="ARBA" id="ARBA00022692"/>
    </source>
</evidence>
<reference evidence="9" key="1">
    <citation type="submission" date="2016-11" db="UniProtKB">
        <authorList>
            <consortium name="WormBaseParasite"/>
        </authorList>
    </citation>
    <scope>IDENTIFICATION</scope>
</reference>
<evidence type="ECO:0000256" key="6">
    <source>
        <dbReference type="SAM" id="SignalP"/>
    </source>
</evidence>
<feature type="transmembrane region" description="Helical" evidence="5">
    <location>
        <begin position="327"/>
        <end position="346"/>
    </location>
</feature>
<feature type="domain" description="G-protein coupled receptors family 1 profile" evidence="7">
    <location>
        <begin position="84"/>
        <end position="343"/>
    </location>
</feature>
<evidence type="ECO:0000256" key="5">
    <source>
        <dbReference type="SAM" id="Phobius"/>
    </source>
</evidence>
<dbReference type="GO" id="GO:0016020">
    <property type="term" value="C:membrane"/>
    <property type="evidence" value="ECO:0007669"/>
    <property type="project" value="UniProtKB-SubCell"/>
</dbReference>
<dbReference type="PROSITE" id="PS50262">
    <property type="entry name" value="G_PROTEIN_RECEP_F1_2"/>
    <property type="match status" value="1"/>
</dbReference>
<dbReference type="PANTHER" id="PTHR46641:SF16">
    <property type="entry name" value="G-PROTEIN COUPLED RECEPTORS FAMILY 1 PROFILE DOMAIN-CONTAINING PROTEIN"/>
    <property type="match status" value="1"/>
</dbReference>
<evidence type="ECO:0000256" key="4">
    <source>
        <dbReference type="ARBA" id="ARBA00023136"/>
    </source>
</evidence>
<dbReference type="PRINTS" id="PR00237">
    <property type="entry name" value="GPCRRHODOPSN"/>
</dbReference>
<organism evidence="8 9">
    <name type="scientific">Steinernema glaseri</name>
    <dbReference type="NCBI Taxonomy" id="37863"/>
    <lineage>
        <taxon>Eukaryota</taxon>
        <taxon>Metazoa</taxon>
        <taxon>Ecdysozoa</taxon>
        <taxon>Nematoda</taxon>
        <taxon>Chromadorea</taxon>
        <taxon>Rhabditida</taxon>
        <taxon>Tylenchina</taxon>
        <taxon>Panagrolaimomorpha</taxon>
        <taxon>Strongyloidoidea</taxon>
        <taxon>Steinernematidae</taxon>
        <taxon>Steinernema</taxon>
    </lineage>
</organism>
<dbReference type="Pfam" id="PF00001">
    <property type="entry name" value="7tm_1"/>
    <property type="match status" value="1"/>
</dbReference>
<feature type="transmembrane region" description="Helical" evidence="5">
    <location>
        <begin position="100"/>
        <end position="124"/>
    </location>
</feature>
<evidence type="ECO:0000313" key="9">
    <source>
        <dbReference type="WBParaSite" id="L893_g3089.t1"/>
    </source>
</evidence>
<keyword evidence="2 5" id="KW-0812">Transmembrane</keyword>
<feature type="transmembrane region" description="Helical" evidence="5">
    <location>
        <begin position="144"/>
        <end position="168"/>
    </location>
</feature>
<evidence type="ECO:0000259" key="7">
    <source>
        <dbReference type="PROSITE" id="PS50262"/>
    </source>
</evidence>
<proteinExistence type="predicted"/>
<dbReference type="SUPFAM" id="SSF81321">
    <property type="entry name" value="Family A G protein-coupled receptor-like"/>
    <property type="match status" value="1"/>
</dbReference>
<feature type="transmembrane region" description="Helical" evidence="5">
    <location>
        <begin position="69"/>
        <end position="93"/>
    </location>
</feature>
<feature type="chain" id="PRO_5009314029" evidence="6">
    <location>
        <begin position="17"/>
        <end position="399"/>
    </location>
</feature>
<dbReference type="InterPro" id="IPR000276">
    <property type="entry name" value="GPCR_Rhodpsn"/>
</dbReference>
<feature type="transmembrane region" description="Helical" evidence="5">
    <location>
        <begin position="189"/>
        <end position="208"/>
    </location>
</feature>
<dbReference type="Gene3D" id="1.20.1070.10">
    <property type="entry name" value="Rhodopsin 7-helix transmembrane proteins"/>
    <property type="match status" value="1"/>
</dbReference>
<dbReference type="InterPro" id="IPR017452">
    <property type="entry name" value="GPCR_Rhodpsn_7TM"/>
</dbReference>
<feature type="transmembrane region" description="Helical" evidence="5">
    <location>
        <begin position="241"/>
        <end position="266"/>
    </location>
</feature>
<feature type="signal peptide" evidence="6">
    <location>
        <begin position="1"/>
        <end position="16"/>
    </location>
</feature>
<keyword evidence="3 5" id="KW-1133">Transmembrane helix</keyword>
<dbReference type="AlphaFoldDB" id="A0A1I7ZY13"/>
<keyword evidence="8" id="KW-1185">Reference proteome</keyword>
<protein>
    <submittedName>
        <fullName evidence="9">G_PROTEIN_RECEP_F1_2 domain-containing protein</fullName>
    </submittedName>
</protein>
<feature type="transmembrane region" description="Helical" evidence="5">
    <location>
        <begin position="287"/>
        <end position="307"/>
    </location>
</feature>
<dbReference type="InterPro" id="IPR052954">
    <property type="entry name" value="GPCR-Ligand_Int"/>
</dbReference>
<evidence type="ECO:0000256" key="1">
    <source>
        <dbReference type="ARBA" id="ARBA00004370"/>
    </source>
</evidence>
<sequence>MVLSVVQVLSVAFIGASRVHVSCRIHNRLCHKLFHVNNTFHLSRLLRSGRPMSICANQPEVWRLVDCVLALYLLPSVCCLGLLLNGACLWVFLNHRQHPLVPALSILCICDSMQLLLSMCVLFVPALHDYSGNPAHGGLTQVAYFSTGLLAPLLLTANTASIWTICYISLKRYRVIANPFSEAFQRPKGFKLSMIAFLALLFNASKWMEYQWYWNADYKLYMHIPSALALNKYYRLLSDVVLYPACVYVIPFCLIIGLNLRTLCIINDHRMFSIGHKRRLARERRSGMLLMAIMILFICCHTGGLLIRFVDVRRYEETDWFMFAKDVINLLFNVNSLANPMLYFLFTKQFKDLTIRAKKKRQCSNGQNKVQTTVILDCVGGSVEKYANGSLLEKGSECA</sequence>
<name>A0A1I7ZY13_9BILA</name>
<comment type="subcellular location">
    <subcellularLocation>
        <location evidence="1">Membrane</location>
    </subcellularLocation>
</comment>
<evidence type="ECO:0000256" key="3">
    <source>
        <dbReference type="ARBA" id="ARBA00022989"/>
    </source>
</evidence>
<dbReference type="WBParaSite" id="L893_g3089.t1">
    <property type="protein sequence ID" value="L893_g3089.t1"/>
    <property type="gene ID" value="L893_g3089"/>
</dbReference>
<evidence type="ECO:0000313" key="8">
    <source>
        <dbReference type="Proteomes" id="UP000095287"/>
    </source>
</evidence>
<dbReference type="Proteomes" id="UP000095287">
    <property type="component" value="Unplaced"/>
</dbReference>